<dbReference type="Gene3D" id="2.30.60.10">
    <property type="entry name" value="Cyanovirin-N"/>
    <property type="match status" value="2"/>
</dbReference>
<dbReference type="InterPro" id="IPR036673">
    <property type="entry name" value="Cyanovirin-N_sf"/>
</dbReference>
<evidence type="ECO:0000313" key="2">
    <source>
        <dbReference type="EMBL" id="PPJ53074.1"/>
    </source>
</evidence>
<dbReference type="PANTHER" id="PTHR42076:SF1">
    <property type="entry name" value="CYANOVIRIN-N DOMAIN-CONTAINING PROTEIN"/>
    <property type="match status" value="1"/>
</dbReference>
<dbReference type="InterPro" id="IPR011058">
    <property type="entry name" value="Cyanovirin-N"/>
</dbReference>
<dbReference type="AlphaFoldDB" id="A0A2S6C015"/>
<reference evidence="3" key="1">
    <citation type="journal article" date="2017" name="bioRxiv">
        <title>Conservation of a gene cluster reveals novel cercosporin biosynthetic mechanisms and extends production to the genus Colletotrichum.</title>
        <authorList>
            <person name="de Jonge R."/>
            <person name="Ebert M.K."/>
            <person name="Huitt-Roehl C.R."/>
            <person name="Pal P."/>
            <person name="Suttle J.C."/>
            <person name="Spanner R.E."/>
            <person name="Neubauer J.D."/>
            <person name="Jurick W.M.II."/>
            <person name="Stott K.A."/>
            <person name="Secor G.A."/>
            <person name="Thomma B.P.H.J."/>
            <person name="Van de Peer Y."/>
            <person name="Townsend C.A."/>
            <person name="Bolton M.D."/>
        </authorList>
    </citation>
    <scope>NUCLEOTIDE SEQUENCE [LARGE SCALE GENOMIC DNA]</scope>
    <source>
        <strain evidence="3">CBS538.71</strain>
    </source>
</reference>
<evidence type="ECO:0000313" key="3">
    <source>
        <dbReference type="Proteomes" id="UP000237631"/>
    </source>
</evidence>
<dbReference type="EMBL" id="PNEN01001610">
    <property type="protein sequence ID" value="PPJ53074.1"/>
    <property type="molecule type" value="Genomic_DNA"/>
</dbReference>
<proteinExistence type="predicted"/>
<dbReference type="PANTHER" id="PTHR42076">
    <property type="entry name" value="CYANOVIRIN-N HOMOLOG"/>
    <property type="match status" value="1"/>
</dbReference>
<accession>A0A2S6C015</accession>
<dbReference type="OrthoDB" id="2441380at2759"/>
<organism evidence="2 3">
    <name type="scientific">Cercospora berteroae</name>
    <dbReference type="NCBI Taxonomy" id="357750"/>
    <lineage>
        <taxon>Eukaryota</taxon>
        <taxon>Fungi</taxon>
        <taxon>Dikarya</taxon>
        <taxon>Ascomycota</taxon>
        <taxon>Pezizomycotina</taxon>
        <taxon>Dothideomycetes</taxon>
        <taxon>Dothideomycetidae</taxon>
        <taxon>Mycosphaerellales</taxon>
        <taxon>Mycosphaerellaceae</taxon>
        <taxon>Cercospora</taxon>
    </lineage>
</organism>
<feature type="domain" description="Cyanovirin-N" evidence="1">
    <location>
        <begin position="172"/>
        <end position="225"/>
    </location>
</feature>
<dbReference type="SUPFAM" id="SSF51322">
    <property type="entry name" value="Cyanovirin-N"/>
    <property type="match status" value="2"/>
</dbReference>
<feature type="domain" description="Cyanovirin-N" evidence="1">
    <location>
        <begin position="6"/>
        <end position="77"/>
    </location>
</feature>
<protein>
    <recommendedName>
        <fullName evidence="1">Cyanovirin-N domain-containing protein</fullName>
    </recommendedName>
</protein>
<sequence>MGSLSQTCKEVTIQLEDGGRPFQFQCHLNAQCMKLDGTWKSSTFDLNILLDNYGGKFAVGKKENGFSRTAYNIRLETTPTAKDAQGKEIPGKMLLKASLNNGWGNTLEDEIDLEVLLANMNGVLTTRFNYEALMRQEGDCAEFLENVRNIRLGEQAKLGPVNIFQPQTPADQQHKLIAEVKNEDGSWVERRVELDDYLGNRNGYIVRNDKNFSKTCGNMQLSYWDSKKQRVNKDGQPLVMKRTQNLPPGIVTPAEHDLIDIDPRDWVIKPTNWSGPDYNGPWDPPSQPYPPSLPTTVCLECDAQTRSQPSSRHNKILLSAIIMPTKGQFAEATLPIIIGVPEKHTEMAATELQKTLDENPGARVEWADDPDKEGLTKFYVFLGVKEHGGEGIFFQTTTMEARASIQHYVQDKHVSRFQHVAYDVFTAEIHGVKAPFYAGVGASIDLIQAEASVFDLTLGLGVESGIGVLDETAEIEFLGCGILIGRKVGISVFGNVFDVNLGRLFGF</sequence>
<comment type="caution">
    <text evidence="2">The sequence shown here is derived from an EMBL/GenBank/DDBJ whole genome shotgun (WGS) entry which is preliminary data.</text>
</comment>
<gene>
    <name evidence="2" type="ORF">CBER1_11605</name>
</gene>
<name>A0A2S6C015_9PEZI</name>
<evidence type="ECO:0000259" key="1">
    <source>
        <dbReference type="Pfam" id="PF08881"/>
    </source>
</evidence>
<keyword evidence="3" id="KW-1185">Reference proteome</keyword>
<dbReference type="Pfam" id="PF08881">
    <property type="entry name" value="CVNH"/>
    <property type="match status" value="2"/>
</dbReference>
<dbReference type="Proteomes" id="UP000237631">
    <property type="component" value="Unassembled WGS sequence"/>
</dbReference>